<protein>
    <submittedName>
        <fullName evidence="3">Ogr/Delta-like zinc finger family protein</fullName>
    </submittedName>
</protein>
<sequence>MFPCPLCGASSRTRTSRMENEGRTVRKSWYQCNNMECGVSFTTLEGFHEFVRKRKTKTKDESIPWEDFPSSHRGRNQLNLDLDQKDETDANKNHP</sequence>
<gene>
    <name evidence="3" type="ORF">JMJ85_19875</name>
</gene>
<dbReference type="InterPro" id="IPR007684">
    <property type="entry name" value="Znf_Ogr/Delta"/>
</dbReference>
<organism evidence="3">
    <name type="scientific">Salmonella diarizonae</name>
    <dbReference type="NCBI Taxonomy" id="59204"/>
    <lineage>
        <taxon>Bacteria</taxon>
        <taxon>Pseudomonadati</taxon>
        <taxon>Pseudomonadota</taxon>
        <taxon>Gammaproteobacteria</taxon>
        <taxon>Enterobacterales</taxon>
        <taxon>Enterobacteriaceae</taxon>
        <taxon>Salmonella</taxon>
    </lineage>
</organism>
<name>A0A8F5N0Z6_SALDZ</name>
<evidence type="ECO:0000313" key="3">
    <source>
        <dbReference type="EMBL" id="QXN83017.1"/>
    </source>
</evidence>
<feature type="domain" description="Zinc finger Ogr/Delta-type" evidence="2">
    <location>
        <begin position="4"/>
        <end position="49"/>
    </location>
</feature>
<dbReference type="EMBL" id="CP078142">
    <property type="protein sequence ID" value="QXN83017.1"/>
    <property type="molecule type" value="Genomic_DNA"/>
</dbReference>
<dbReference type="Pfam" id="PF04606">
    <property type="entry name" value="Ogr_Delta"/>
    <property type="match status" value="1"/>
</dbReference>
<reference evidence="3" key="1">
    <citation type="submission" date="2021-07" db="EMBL/GenBank/DDBJ databases">
        <title>Whole-Genome Sequences of non-enterica strains of Salmonella enterica isolated from poultry houses.</title>
        <authorList>
            <person name="Lamas A."/>
            <person name="Regal P."/>
            <person name="Miranda J.M."/>
            <person name="Vazquez B."/>
            <person name="Cepeda A."/>
            <person name="Franco C.M."/>
        </authorList>
    </citation>
    <scope>NUCLEOTIDE SEQUENCE</scope>
    <source>
        <strain evidence="3">LHICA_D1</strain>
    </source>
</reference>
<accession>A0A8F5N0Z6</accession>
<proteinExistence type="predicted"/>
<feature type="region of interest" description="Disordered" evidence="1">
    <location>
        <begin position="53"/>
        <end position="95"/>
    </location>
</feature>
<feature type="compositionally biased region" description="Basic and acidic residues" evidence="1">
    <location>
        <begin position="82"/>
        <end position="95"/>
    </location>
</feature>
<dbReference type="AlphaFoldDB" id="A0A8F5N0Z6"/>
<evidence type="ECO:0000259" key="2">
    <source>
        <dbReference type="Pfam" id="PF04606"/>
    </source>
</evidence>
<evidence type="ECO:0000256" key="1">
    <source>
        <dbReference type="SAM" id="MobiDB-lite"/>
    </source>
</evidence>
<feature type="region of interest" description="Disordered" evidence="1">
    <location>
        <begin position="1"/>
        <end position="22"/>
    </location>
</feature>